<reference evidence="4" key="1">
    <citation type="journal article" date="2019" name="Int. J. Syst. Evol. Microbiol.">
        <title>The Global Catalogue of Microorganisms (GCM) 10K type strain sequencing project: providing services to taxonomists for standard genome sequencing and annotation.</title>
        <authorList>
            <consortium name="The Broad Institute Genomics Platform"/>
            <consortium name="The Broad Institute Genome Sequencing Center for Infectious Disease"/>
            <person name="Wu L."/>
            <person name="Ma J."/>
        </authorList>
    </citation>
    <scope>NUCLEOTIDE SEQUENCE [LARGE SCALE GENOMIC DNA]</scope>
    <source>
        <strain evidence="4">CCUG 58411</strain>
    </source>
</reference>
<evidence type="ECO:0000256" key="1">
    <source>
        <dbReference type="SAM" id="Phobius"/>
    </source>
</evidence>
<dbReference type="InterPro" id="IPR025889">
    <property type="entry name" value="GSP17M-like_dom"/>
</dbReference>
<sequence length="179" mass="19343">MTKIHCVTVGVFANHDNAETAVKDLERAGYNMKKLSIIGRGYHSEENVVGYYNVGARMAHWGKNGLFWGWVWGVVFGSAFFFIPGIGPVIAGGPIVSWLLGALESAAIVGGLSTLGGALAGIGIPKDSVLMYETAIKTDKFVLLLHGKYEDAEKAKSILIRNNAENTDSHEFLSKTYAH</sequence>
<dbReference type="Pfam" id="PF11181">
    <property type="entry name" value="YflT"/>
    <property type="match status" value="1"/>
</dbReference>
<keyword evidence="1" id="KW-0472">Membrane</keyword>
<evidence type="ECO:0000259" key="2">
    <source>
        <dbReference type="Pfam" id="PF11181"/>
    </source>
</evidence>
<feature type="transmembrane region" description="Helical" evidence="1">
    <location>
        <begin position="66"/>
        <end position="86"/>
    </location>
</feature>
<dbReference type="InterPro" id="IPR052948">
    <property type="entry name" value="Low_temp-induced_all0457"/>
</dbReference>
<keyword evidence="1" id="KW-0812">Transmembrane</keyword>
<keyword evidence="4" id="KW-1185">Reference proteome</keyword>
<evidence type="ECO:0000313" key="3">
    <source>
        <dbReference type="EMBL" id="MFD1122974.1"/>
    </source>
</evidence>
<feature type="transmembrane region" description="Helical" evidence="1">
    <location>
        <begin position="98"/>
        <end position="122"/>
    </location>
</feature>
<accession>A0ABW3P9M8</accession>
<keyword evidence="1" id="KW-1133">Transmembrane helix</keyword>
<dbReference type="Proteomes" id="UP001597206">
    <property type="component" value="Unassembled WGS sequence"/>
</dbReference>
<protein>
    <submittedName>
        <fullName evidence="3">General stress protein</fullName>
    </submittedName>
</protein>
<comment type="caution">
    <text evidence="3">The sequence shown here is derived from an EMBL/GenBank/DDBJ whole genome shotgun (WGS) entry which is preliminary data.</text>
</comment>
<evidence type="ECO:0000313" key="4">
    <source>
        <dbReference type="Proteomes" id="UP001597206"/>
    </source>
</evidence>
<dbReference type="PANTHER" id="PTHR36109">
    <property type="entry name" value="MEMBRANE PROTEIN-RELATED"/>
    <property type="match status" value="1"/>
</dbReference>
<name>A0ABW3P9M8_9PROT</name>
<proteinExistence type="predicted"/>
<gene>
    <name evidence="3" type="ORF">ACFQ2T_10700</name>
</gene>
<dbReference type="PANTHER" id="PTHR36109:SF2">
    <property type="entry name" value="MEMBRANE PROTEIN"/>
    <property type="match status" value="1"/>
</dbReference>
<dbReference type="RefSeq" id="WP_379034241.1">
    <property type="nucleotide sequence ID" value="NZ_JBHTLN010000002.1"/>
</dbReference>
<feature type="domain" description="General stress protein 17M-like" evidence="2">
    <location>
        <begin position="8"/>
        <end position="75"/>
    </location>
</feature>
<dbReference type="EMBL" id="JBHTLN010000002">
    <property type="protein sequence ID" value="MFD1122974.1"/>
    <property type="molecule type" value="Genomic_DNA"/>
</dbReference>
<organism evidence="3 4">
    <name type="scientific">Methylophilus flavus</name>
    <dbReference type="NCBI Taxonomy" id="640084"/>
    <lineage>
        <taxon>Bacteria</taxon>
        <taxon>Pseudomonadati</taxon>
        <taxon>Pseudomonadota</taxon>
        <taxon>Betaproteobacteria</taxon>
        <taxon>Nitrosomonadales</taxon>
        <taxon>Methylophilaceae</taxon>
        <taxon>Methylophilus</taxon>
    </lineage>
</organism>